<dbReference type="InterPro" id="IPR050109">
    <property type="entry name" value="HTH-type_TetR-like_transc_reg"/>
</dbReference>
<dbReference type="InterPro" id="IPR036271">
    <property type="entry name" value="Tet_transcr_reg_TetR-rel_C_sf"/>
</dbReference>
<proteinExistence type="predicted"/>
<evidence type="ECO:0000256" key="3">
    <source>
        <dbReference type="ARBA" id="ARBA00023163"/>
    </source>
</evidence>
<comment type="caution">
    <text evidence="6">The sequence shown here is derived from an EMBL/GenBank/DDBJ whole genome shotgun (WGS) entry which is preliminary data.</text>
</comment>
<dbReference type="InterPro" id="IPR001647">
    <property type="entry name" value="HTH_TetR"/>
</dbReference>
<organism evidence="6 7">
    <name type="scientific">Williamsia limnetica</name>
    <dbReference type="NCBI Taxonomy" id="882452"/>
    <lineage>
        <taxon>Bacteria</taxon>
        <taxon>Bacillati</taxon>
        <taxon>Actinomycetota</taxon>
        <taxon>Actinomycetes</taxon>
        <taxon>Mycobacteriales</taxon>
        <taxon>Nocardiaceae</taxon>
        <taxon>Williamsia</taxon>
    </lineage>
</organism>
<dbReference type="Pfam" id="PF00440">
    <property type="entry name" value="TetR_N"/>
    <property type="match status" value="1"/>
</dbReference>
<evidence type="ECO:0000256" key="4">
    <source>
        <dbReference type="PROSITE-ProRule" id="PRU00335"/>
    </source>
</evidence>
<reference evidence="6 7" key="1">
    <citation type="submission" date="2018-06" db="EMBL/GenBank/DDBJ databases">
        <title>Genomic Encyclopedia of Type Strains, Phase IV (KMG-IV): sequencing the most valuable type-strain genomes for metagenomic binning, comparative biology and taxonomic classification.</title>
        <authorList>
            <person name="Goeker M."/>
        </authorList>
    </citation>
    <scope>NUCLEOTIDE SEQUENCE [LARGE SCALE GENOMIC DNA]</scope>
    <source>
        <strain evidence="6 7">DSM 45521</strain>
    </source>
</reference>
<keyword evidence="2 4" id="KW-0238">DNA-binding</keyword>
<keyword evidence="7" id="KW-1185">Reference proteome</keyword>
<sequence length="232" mass="25250">MSAVDADSGAENPRLTRAAVVAAAIELADADGFGAVTMRKIADRLGVGTMSLYRHVSDKDALLRAMSNEIGVRFPYPPAGDANWRQRALIAAEVDWGLYQRHPWVLLAFASPRTSMGPQSLNCLDWLVEAFLELKITTAEATEMALTLWNHIAGTVLSTVAERLLLDRADDEEEGQSGLMHLLAGNPEEAPPPHLAELVGTGNPQLHDPRYLLNQGVEALCDGFEARADRLR</sequence>
<keyword evidence="3" id="KW-0804">Transcription</keyword>
<dbReference type="AlphaFoldDB" id="A0A318RNY2"/>
<evidence type="ECO:0000259" key="5">
    <source>
        <dbReference type="PROSITE" id="PS50977"/>
    </source>
</evidence>
<dbReference type="RefSeq" id="WP_110470309.1">
    <property type="nucleotide sequence ID" value="NZ_QJSP01000008.1"/>
</dbReference>
<dbReference type="PANTHER" id="PTHR30055">
    <property type="entry name" value="HTH-TYPE TRANSCRIPTIONAL REGULATOR RUTR"/>
    <property type="match status" value="1"/>
</dbReference>
<evidence type="ECO:0000256" key="2">
    <source>
        <dbReference type="ARBA" id="ARBA00023125"/>
    </source>
</evidence>
<name>A0A318RNY2_WILLI</name>
<dbReference type="GO" id="GO:0003700">
    <property type="term" value="F:DNA-binding transcription factor activity"/>
    <property type="evidence" value="ECO:0007669"/>
    <property type="project" value="TreeGrafter"/>
</dbReference>
<dbReference type="SUPFAM" id="SSF48498">
    <property type="entry name" value="Tetracyclin repressor-like, C-terminal domain"/>
    <property type="match status" value="1"/>
</dbReference>
<protein>
    <submittedName>
        <fullName evidence="6">TetR family transcriptional regulator</fullName>
    </submittedName>
</protein>
<dbReference type="PRINTS" id="PR00455">
    <property type="entry name" value="HTHTETR"/>
</dbReference>
<dbReference type="PANTHER" id="PTHR30055:SF151">
    <property type="entry name" value="TRANSCRIPTIONAL REGULATORY PROTEIN"/>
    <property type="match status" value="1"/>
</dbReference>
<dbReference type="SUPFAM" id="SSF46689">
    <property type="entry name" value="Homeodomain-like"/>
    <property type="match status" value="1"/>
</dbReference>
<dbReference type="EMBL" id="QJSP01000008">
    <property type="protein sequence ID" value="PYE16453.1"/>
    <property type="molecule type" value="Genomic_DNA"/>
</dbReference>
<dbReference type="InterPro" id="IPR009057">
    <property type="entry name" value="Homeodomain-like_sf"/>
</dbReference>
<evidence type="ECO:0000313" key="7">
    <source>
        <dbReference type="Proteomes" id="UP000247591"/>
    </source>
</evidence>
<dbReference type="Proteomes" id="UP000247591">
    <property type="component" value="Unassembled WGS sequence"/>
</dbReference>
<evidence type="ECO:0000313" key="6">
    <source>
        <dbReference type="EMBL" id="PYE16453.1"/>
    </source>
</evidence>
<keyword evidence="1" id="KW-0805">Transcription regulation</keyword>
<accession>A0A318RNY2</accession>
<dbReference type="Gene3D" id="1.10.357.10">
    <property type="entry name" value="Tetracycline Repressor, domain 2"/>
    <property type="match status" value="1"/>
</dbReference>
<gene>
    <name evidence="6" type="ORF">DFR67_108204</name>
</gene>
<feature type="DNA-binding region" description="H-T-H motif" evidence="4">
    <location>
        <begin position="37"/>
        <end position="56"/>
    </location>
</feature>
<dbReference type="PROSITE" id="PS50977">
    <property type="entry name" value="HTH_TETR_2"/>
    <property type="match status" value="1"/>
</dbReference>
<dbReference type="Gene3D" id="1.10.10.60">
    <property type="entry name" value="Homeodomain-like"/>
    <property type="match status" value="1"/>
</dbReference>
<dbReference type="OrthoDB" id="3614211at2"/>
<dbReference type="GO" id="GO:0000976">
    <property type="term" value="F:transcription cis-regulatory region binding"/>
    <property type="evidence" value="ECO:0007669"/>
    <property type="project" value="TreeGrafter"/>
</dbReference>
<feature type="domain" description="HTH tetR-type" evidence="5">
    <location>
        <begin position="14"/>
        <end position="74"/>
    </location>
</feature>
<evidence type="ECO:0000256" key="1">
    <source>
        <dbReference type="ARBA" id="ARBA00023015"/>
    </source>
</evidence>